<gene>
    <name evidence="1" type="ORF">H2198_003384</name>
</gene>
<keyword evidence="2" id="KW-1185">Reference proteome</keyword>
<evidence type="ECO:0000313" key="2">
    <source>
        <dbReference type="Proteomes" id="UP001172386"/>
    </source>
</evidence>
<reference evidence="1" key="1">
    <citation type="submission" date="2022-10" db="EMBL/GenBank/DDBJ databases">
        <title>Culturing micro-colonial fungi from biological soil crusts in the Mojave desert and describing Neophaeococcomyces mojavensis, and introducing the new genera and species Taxawa tesnikishii.</title>
        <authorList>
            <person name="Kurbessoian T."/>
            <person name="Stajich J.E."/>
        </authorList>
    </citation>
    <scope>NUCLEOTIDE SEQUENCE</scope>
    <source>
        <strain evidence="1">JES_112</strain>
    </source>
</reference>
<sequence>MANTAPINGTMLTMPLPTIRNIGRNGAVPVTSPFFLIRLTHTHESFRVPELEALATSLNVNLEVIDYQPTSPFCVVRLQPRNTSQPLTPQQYHSLARKFGANSILAKSIHELYATATTYEELHSQIKSLPSSTWTPYRNVSFKFSIDAFFGKRSTVEQRSIIESFSYLPFQGKIVMKQPDEEFVVSEEWELLTPEEHSILNTGSDLRTSEICGESQTGTVARSTEVLNLRKPKRLFFTRYIGLTKRDLIDKHDLKKRPYISTTSMDAELALITANLALASAGKLFLDPFVGTGGFMIAAAELGAVTLGSDIDGRSFRGKGTGLERGVGRNFSKYQLQNMFGDCLTSDLTNSPFGWPGKVVGMKSSRWLDGIICDPPYGIREGLKVLGRRSHDPATPSSESGAEKDDSNLRRATHDGPYFVGGVPSHTLPGFIAPKRPYSFNRMLDDILDFAARTLVDGGRLAFWMPSANENTEEEFPIPRHCMLELKHVCVQSFNKWSRRLLVYRRIVGEIPEVLANKVSDLSLKRADGTKADELNQFRRMYFRGFNNSDPQPPRNDHG</sequence>
<protein>
    <submittedName>
        <fullName evidence="1">Uncharacterized protein</fullName>
    </submittedName>
</protein>
<dbReference type="Proteomes" id="UP001172386">
    <property type="component" value="Unassembled WGS sequence"/>
</dbReference>
<dbReference type="EMBL" id="JAPDRQ010000045">
    <property type="protein sequence ID" value="KAJ9658955.1"/>
    <property type="molecule type" value="Genomic_DNA"/>
</dbReference>
<organism evidence="1 2">
    <name type="scientific">Neophaeococcomyces mojaviensis</name>
    <dbReference type="NCBI Taxonomy" id="3383035"/>
    <lineage>
        <taxon>Eukaryota</taxon>
        <taxon>Fungi</taxon>
        <taxon>Dikarya</taxon>
        <taxon>Ascomycota</taxon>
        <taxon>Pezizomycotina</taxon>
        <taxon>Eurotiomycetes</taxon>
        <taxon>Chaetothyriomycetidae</taxon>
        <taxon>Chaetothyriales</taxon>
        <taxon>Chaetothyriales incertae sedis</taxon>
        <taxon>Neophaeococcomyces</taxon>
    </lineage>
</organism>
<evidence type="ECO:0000313" key="1">
    <source>
        <dbReference type="EMBL" id="KAJ9658955.1"/>
    </source>
</evidence>
<comment type="caution">
    <text evidence="1">The sequence shown here is derived from an EMBL/GenBank/DDBJ whole genome shotgun (WGS) entry which is preliminary data.</text>
</comment>
<name>A0ACC3ABD7_9EURO</name>
<proteinExistence type="predicted"/>
<accession>A0ACC3ABD7</accession>